<dbReference type="Gene3D" id="3.40.190.10">
    <property type="entry name" value="Periplasmic binding protein-like II"/>
    <property type="match status" value="2"/>
</dbReference>
<dbReference type="SUPFAM" id="SSF53850">
    <property type="entry name" value="Periplasmic binding protein-like II"/>
    <property type="match status" value="1"/>
</dbReference>
<dbReference type="EMBL" id="UOGD01000356">
    <property type="protein sequence ID" value="VAX26790.1"/>
    <property type="molecule type" value="Genomic_DNA"/>
</dbReference>
<organism evidence="2">
    <name type="scientific">hydrothermal vent metagenome</name>
    <dbReference type="NCBI Taxonomy" id="652676"/>
    <lineage>
        <taxon>unclassified sequences</taxon>
        <taxon>metagenomes</taxon>
        <taxon>ecological metagenomes</taxon>
    </lineage>
</organism>
<dbReference type="InterPro" id="IPR005770">
    <property type="entry name" value="PhnD"/>
</dbReference>
<reference evidence="2" key="1">
    <citation type="submission" date="2018-06" db="EMBL/GenBank/DDBJ databases">
        <authorList>
            <person name="Zhirakovskaya E."/>
        </authorList>
    </citation>
    <scope>NUCLEOTIDE SEQUENCE</scope>
</reference>
<name>A0A3B1CVW6_9ZZZZ</name>
<protein>
    <submittedName>
        <fullName evidence="2">ABC transporter, substrate-binding protein (Cluster 12, methionine/phosphonates)</fullName>
    </submittedName>
</protein>
<dbReference type="PANTHER" id="PTHR35841">
    <property type="entry name" value="PHOSPHONATES-BINDING PERIPLASMIC PROTEIN"/>
    <property type="match status" value="1"/>
</dbReference>
<gene>
    <name evidence="2" type="ORF">MNBD_IGNAVI01-3</name>
</gene>
<dbReference type="PANTHER" id="PTHR35841:SF1">
    <property type="entry name" value="PHOSPHONATES-BINDING PERIPLASMIC PROTEIN"/>
    <property type="match status" value="1"/>
</dbReference>
<dbReference type="AlphaFoldDB" id="A0A3B1CVW6"/>
<keyword evidence="1" id="KW-0732">Signal</keyword>
<accession>A0A3B1CVW6</accession>
<dbReference type="CDD" id="cd13571">
    <property type="entry name" value="PBP2_PnhD_1"/>
    <property type="match status" value="1"/>
</dbReference>
<dbReference type="GO" id="GO:0055085">
    <property type="term" value="P:transmembrane transport"/>
    <property type="evidence" value="ECO:0007669"/>
    <property type="project" value="InterPro"/>
</dbReference>
<dbReference type="NCBIfam" id="TIGR01098">
    <property type="entry name" value="3A0109s03R"/>
    <property type="match status" value="1"/>
</dbReference>
<evidence type="ECO:0000313" key="2">
    <source>
        <dbReference type="EMBL" id="VAX26790.1"/>
    </source>
</evidence>
<evidence type="ECO:0000256" key="1">
    <source>
        <dbReference type="ARBA" id="ARBA00022729"/>
    </source>
</evidence>
<sequence>MKKITILTFVSVILILFTNCNDSSHYKNQKPIEINTNTSRPVFSINDGKTRGKSLNVAISTMISPKKTFYLYENLLRYIEGKVGIPIKLKQRKTYKEVNDLLEEGKLDFAYVCSGAYVVAKRKFPLKILAVPVIDGKTYYQAYIIVSKSSGITKFEELRDKSFAFSDPLSNTGYKYVVKILKDIGTKPDDYFSKTIFTFAHDYSIQAVARGLVDGATVDGLVYDFLKINNPKRVKDVKIIRKSPDFGIPPFVYAPSTNPDLIRKIQNILIGMDKDKKGKKILNKLQIEKFVKVDPDIYNSIQSFN</sequence>
<dbReference type="Pfam" id="PF12974">
    <property type="entry name" value="Phosphonate-bd"/>
    <property type="match status" value="1"/>
</dbReference>
<proteinExistence type="predicted"/>
<dbReference type="GO" id="GO:0043190">
    <property type="term" value="C:ATP-binding cassette (ABC) transporter complex"/>
    <property type="evidence" value="ECO:0007669"/>
    <property type="project" value="InterPro"/>
</dbReference>